<dbReference type="InterPro" id="IPR011761">
    <property type="entry name" value="ATP-grasp"/>
</dbReference>
<dbReference type="Proteomes" id="UP000633136">
    <property type="component" value="Unassembled WGS sequence"/>
</dbReference>
<dbReference type="AlphaFoldDB" id="A0A917EPR9"/>
<reference evidence="3" key="1">
    <citation type="journal article" date="2014" name="Int. J. Syst. Evol. Microbiol.">
        <title>Complete genome sequence of Corynebacterium casei LMG S-19264T (=DSM 44701T), isolated from a smear-ripened cheese.</title>
        <authorList>
            <consortium name="US DOE Joint Genome Institute (JGI-PGF)"/>
            <person name="Walter F."/>
            <person name="Albersmeier A."/>
            <person name="Kalinowski J."/>
            <person name="Ruckert C."/>
        </authorList>
    </citation>
    <scope>NUCLEOTIDE SEQUENCE</scope>
    <source>
        <strain evidence="3">CGMCC 1.15388</strain>
    </source>
</reference>
<keyword evidence="1" id="KW-0547">Nucleotide-binding</keyword>
<keyword evidence="4" id="KW-1185">Reference proteome</keyword>
<dbReference type="RefSeq" id="WP_188684167.1">
    <property type="nucleotide sequence ID" value="NZ_BMIS01000005.1"/>
</dbReference>
<dbReference type="PROSITE" id="PS50975">
    <property type="entry name" value="ATP_GRASP"/>
    <property type="match status" value="1"/>
</dbReference>
<evidence type="ECO:0000259" key="2">
    <source>
        <dbReference type="PROSITE" id="PS50975"/>
    </source>
</evidence>
<feature type="domain" description="ATP-grasp" evidence="2">
    <location>
        <begin position="94"/>
        <end position="349"/>
    </location>
</feature>
<comment type="caution">
    <text evidence="3">The sequence shown here is derived from an EMBL/GenBank/DDBJ whole genome shotgun (WGS) entry which is preliminary data.</text>
</comment>
<sequence>MASSASDTSSILERFITEYIVSRQSDFRETKRPQSHAALLQAALKRKKVKVQQVDAKHRNFCFGNDLVGGMDRMVTTLVSDLARHVAADKWLSKKHFWHQGLPVPDGQEFLAAEFSAAVSLLGSLRAPAVLKPVAASSGYGISLGLQNMEDLRRAWPRALDARLTGEGSRETLLLEEFREGLDVRVFVVGEQAVSVLVRVPVYVAGDGRSTVQDLLSGQARLRSGHKHLSSHTPQVTQEELGVQGLTPQTVLGPGEIRVLREQANIREGGLPVDVTDQTHQAVKELAVEALWAIPGLTAAAIDLVVPDLGSSEGAVVLEANAGASIVPHRYPAYGQPRSVAERIADEVLFQRF</sequence>
<dbReference type="SUPFAM" id="SSF56059">
    <property type="entry name" value="Glutathione synthetase ATP-binding domain-like"/>
    <property type="match status" value="1"/>
</dbReference>
<dbReference type="PANTHER" id="PTHR21621">
    <property type="entry name" value="RIBOSOMAL PROTEIN S6 MODIFICATION PROTEIN"/>
    <property type="match status" value="1"/>
</dbReference>
<protein>
    <recommendedName>
        <fullName evidence="2">ATP-grasp domain-containing protein</fullName>
    </recommendedName>
</protein>
<dbReference type="GO" id="GO:0046872">
    <property type="term" value="F:metal ion binding"/>
    <property type="evidence" value="ECO:0007669"/>
    <property type="project" value="InterPro"/>
</dbReference>
<dbReference type="GO" id="GO:0005737">
    <property type="term" value="C:cytoplasm"/>
    <property type="evidence" value="ECO:0007669"/>
    <property type="project" value="TreeGrafter"/>
</dbReference>
<dbReference type="EMBL" id="BMIS01000005">
    <property type="protein sequence ID" value="GGE68169.1"/>
    <property type="molecule type" value="Genomic_DNA"/>
</dbReference>
<evidence type="ECO:0000313" key="4">
    <source>
        <dbReference type="Proteomes" id="UP000633136"/>
    </source>
</evidence>
<dbReference type="GO" id="GO:0018169">
    <property type="term" value="F:ribosomal S6-glutamic acid ligase activity"/>
    <property type="evidence" value="ECO:0007669"/>
    <property type="project" value="TreeGrafter"/>
</dbReference>
<reference evidence="3" key="2">
    <citation type="submission" date="2020-09" db="EMBL/GenBank/DDBJ databases">
        <authorList>
            <person name="Sun Q."/>
            <person name="Zhou Y."/>
        </authorList>
    </citation>
    <scope>NUCLEOTIDE SEQUENCE</scope>
    <source>
        <strain evidence="3">CGMCC 1.15388</strain>
    </source>
</reference>
<dbReference type="GO" id="GO:0009432">
    <property type="term" value="P:SOS response"/>
    <property type="evidence" value="ECO:0007669"/>
    <property type="project" value="TreeGrafter"/>
</dbReference>
<gene>
    <name evidence="3" type="ORF">GCM10011401_14480</name>
</gene>
<evidence type="ECO:0000313" key="3">
    <source>
        <dbReference type="EMBL" id="GGE68169.1"/>
    </source>
</evidence>
<evidence type="ECO:0000256" key="1">
    <source>
        <dbReference type="PROSITE-ProRule" id="PRU00409"/>
    </source>
</evidence>
<dbReference type="GO" id="GO:0005524">
    <property type="term" value="F:ATP binding"/>
    <property type="evidence" value="ECO:0007669"/>
    <property type="project" value="UniProtKB-UniRule"/>
</dbReference>
<keyword evidence="1" id="KW-0067">ATP-binding</keyword>
<proteinExistence type="predicted"/>
<dbReference type="PANTHER" id="PTHR21621:SF0">
    <property type="entry name" value="BETA-CITRYLGLUTAMATE SYNTHASE B-RELATED"/>
    <property type="match status" value="1"/>
</dbReference>
<dbReference type="Gene3D" id="3.30.470.20">
    <property type="entry name" value="ATP-grasp fold, B domain"/>
    <property type="match status" value="2"/>
</dbReference>
<accession>A0A917EPR9</accession>
<dbReference type="InterPro" id="IPR013815">
    <property type="entry name" value="ATP_grasp_subdomain_1"/>
</dbReference>
<name>A0A917EPR9_9MICC</name>
<dbReference type="Gene3D" id="3.30.1490.20">
    <property type="entry name" value="ATP-grasp fold, A domain"/>
    <property type="match status" value="1"/>
</dbReference>
<organism evidence="3 4">
    <name type="scientific">Nesterenkonia cremea</name>
    <dbReference type="NCBI Taxonomy" id="1882340"/>
    <lineage>
        <taxon>Bacteria</taxon>
        <taxon>Bacillati</taxon>
        <taxon>Actinomycetota</taxon>
        <taxon>Actinomycetes</taxon>
        <taxon>Micrococcales</taxon>
        <taxon>Micrococcaceae</taxon>
        <taxon>Nesterenkonia</taxon>
    </lineage>
</organism>